<dbReference type="GO" id="GO:0005829">
    <property type="term" value="C:cytosol"/>
    <property type="evidence" value="ECO:0007669"/>
    <property type="project" value="TreeGrafter"/>
</dbReference>
<reference evidence="3 4" key="1">
    <citation type="submission" date="2018-05" db="EMBL/GenBank/DDBJ databases">
        <title>Acuticoccus sediminis sp. nov., isolated from deep-sea sediment of Indian Ocean.</title>
        <authorList>
            <person name="Liu X."/>
            <person name="Lai Q."/>
            <person name="Du Y."/>
            <person name="Sun F."/>
            <person name="Zhang X."/>
            <person name="Wang S."/>
            <person name="Shao Z."/>
        </authorList>
    </citation>
    <scope>NUCLEOTIDE SEQUENCE [LARGE SCALE GENOMIC DNA]</scope>
    <source>
        <strain evidence="3 4">PTG4-2</strain>
    </source>
</reference>
<organism evidence="3 4">
    <name type="scientific">Acuticoccus sediminis</name>
    <dbReference type="NCBI Taxonomy" id="2184697"/>
    <lineage>
        <taxon>Bacteria</taxon>
        <taxon>Pseudomonadati</taxon>
        <taxon>Pseudomonadota</taxon>
        <taxon>Alphaproteobacteria</taxon>
        <taxon>Hyphomicrobiales</taxon>
        <taxon>Amorphaceae</taxon>
        <taxon>Acuticoccus</taxon>
    </lineage>
</organism>
<dbReference type="InterPro" id="IPR050807">
    <property type="entry name" value="TransReg_Diox_bact_type"/>
</dbReference>
<dbReference type="OrthoDB" id="9815697at2"/>
<dbReference type="PANTHER" id="PTHR46797">
    <property type="entry name" value="HTH-TYPE TRANSCRIPTIONAL REGULATOR"/>
    <property type="match status" value="1"/>
</dbReference>
<dbReference type="GO" id="GO:0003700">
    <property type="term" value="F:DNA-binding transcription factor activity"/>
    <property type="evidence" value="ECO:0007669"/>
    <property type="project" value="TreeGrafter"/>
</dbReference>
<keyword evidence="1 3" id="KW-0238">DNA-binding</keyword>
<dbReference type="CDD" id="cd02209">
    <property type="entry name" value="cupin_XRE_C"/>
    <property type="match status" value="1"/>
</dbReference>
<dbReference type="PANTHER" id="PTHR46797:SF1">
    <property type="entry name" value="METHYLPHOSPHONATE SYNTHASE"/>
    <property type="match status" value="1"/>
</dbReference>
<keyword evidence="4" id="KW-1185">Reference proteome</keyword>
<evidence type="ECO:0000259" key="2">
    <source>
        <dbReference type="PROSITE" id="PS50943"/>
    </source>
</evidence>
<accession>A0A8B2P0I8</accession>
<dbReference type="Pfam" id="PF01381">
    <property type="entry name" value="HTH_3"/>
    <property type="match status" value="1"/>
</dbReference>
<feature type="domain" description="HTH cro/C1-type" evidence="2">
    <location>
        <begin position="11"/>
        <end position="65"/>
    </location>
</feature>
<gene>
    <name evidence="3" type="ORF">DLJ53_13170</name>
</gene>
<dbReference type="InterPro" id="IPR001387">
    <property type="entry name" value="Cro/C1-type_HTH"/>
</dbReference>
<name>A0A8B2P0I8_9HYPH</name>
<evidence type="ECO:0000313" key="4">
    <source>
        <dbReference type="Proteomes" id="UP000249590"/>
    </source>
</evidence>
<protein>
    <submittedName>
        <fullName evidence="3">DNA-binding protein</fullName>
    </submittedName>
</protein>
<dbReference type="SUPFAM" id="SSF51182">
    <property type="entry name" value="RmlC-like cupins"/>
    <property type="match status" value="1"/>
</dbReference>
<dbReference type="InterPro" id="IPR011051">
    <property type="entry name" value="RmlC_Cupin_sf"/>
</dbReference>
<dbReference type="RefSeq" id="WP_111345819.1">
    <property type="nucleotide sequence ID" value="NZ_QHHQ01000002.1"/>
</dbReference>
<comment type="caution">
    <text evidence="3">The sequence shown here is derived from an EMBL/GenBank/DDBJ whole genome shotgun (WGS) entry which is preliminary data.</text>
</comment>
<dbReference type="PROSITE" id="PS50943">
    <property type="entry name" value="HTH_CROC1"/>
    <property type="match status" value="1"/>
</dbReference>
<dbReference type="Proteomes" id="UP000249590">
    <property type="component" value="Unassembled WGS sequence"/>
</dbReference>
<evidence type="ECO:0000313" key="3">
    <source>
        <dbReference type="EMBL" id="RAI02310.1"/>
    </source>
</evidence>
<dbReference type="SUPFAM" id="SSF47413">
    <property type="entry name" value="lambda repressor-like DNA-binding domains"/>
    <property type="match status" value="1"/>
</dbReference>
<evidence type="ECO:0000256" key="1">
    <source>
        <dbReference type="ARBA" id="ARBA00023125"/>
    </source>
</evidence>
<dbReference type="CDD" id="cd00093">
    <property type="entry name" value="HTH_XRE"/>
    <property type="match status" value="1"/>
</dbReference>
<dbReference type="Gene3D" id="1.10.260.40">
    <property type="entry name" value="lambda repressor-like DNA-binding domains"/>
    <property type="match status" value="1"/>
</dbReference>
<dbReference type="InterPro" id="IPR014710">
    <property type="entry name" value="RmlC-like_jellyroll"/>
</dbReference>
<dbReference type="SMART" id="SM00530">
    <property type="entry name" value="HTH_XRE"/>
    <property type="match status" value="1"/>
</dbReference>
<sequence length="182" mass="19479">MDPSGIIAEAIGRERERAGLSLSALAKKASLAKSTLSQLEAGKGNPSIETLWAIATALEVPFSFLFENAPPQSRLIRAGDGEALSSEVSDYTAFLLSACPPNARRDLYRTTLRAGSVREADPHPKGTIEHAWVGSGRVRIGPRGAQEDLGANDYYAYPGDVPHTYEALSNTAVVLLVMESPR</sequence>
<dbReference type="InterPro" id="IPR010982">
    <property type="entry name" value="Lambda_DNA-bd_dom_sf"/>
</dbReference>
<proteinExistence type="predicted"/>
<dbReference type="AlphaFoldDB" id="A0A8B2P0I8"/>
<dbReference type="Gene3D" id="2.60.120.10">
    <property type="entry name" value="Jelly Rolls"/>
    <property type="match status" value="1"/>
</dbReference>
<dbReference type="EMBL" id="QHHQ01000002">
    <property type="protein sequence ID" value="RAI02310.1"/>
    <property type="molecule type" value="Genomic_DNA"/>
</dbReference>
<dbReference type="GO" id="GO:0003677">
    <property type="term" value="F:DNA binding"/>
    <property type="evidence" value="ECO:0007669"/>
    <property type="project" value="UniProtKB-KW"/>
</dbReference>